<feature type="chain" id="PRO_5012432172" evidence="2">
    <location>
        <begin position="26"/>
        <end position="556"/>
    </location>
</feature>
<keyword evidence="1" id="KW-1133">Transmembrane helix</keyword>
<sequence length="556" mass="60296">MICSAAFRHALTLLLLSLLALWALAASARDAPETFEVGSLNDGLPPAADWIDRSTPQGLMESLVFATETGRWEEAAQLFDLSDIPQGDQQAAGSGIARDLAQIIERKIVIDWFDLPDRPDGAVEPGEGQDAIALQPRRSLPLWTLDLPDRPVELRMNRLQVGEEDPVWVISRQSVANIPALALLYRPSALETAIPDALREDGIWGLQAWELIALPLVLLLTGLAGFVFYKALGALARGRLAGRGGRLLLAAQGPLTLAVVTLVLSTLARSVLIFSGQIDTILTPLTASAYVIAAFWMVISFGDAVIDRLIDLDGGNYKEIGEGHEDRRRIATRVVALRRALLVVVVLAAFGILLNEVAVFRSLGISLLASAGGLALLLGFAARNVLSNIMASLQIALNGSAKIGDKIVWDDRICVVERINFTYVQLQVWSGERIVVPVVEFVDTPFENWTMKDPSIIRKVTLKLAHGFDAQTLRDDFDRILDEIGEGIGADEDRGVAVTGHDVFGQDVLFKVPCTDPNTAWTIECEVREKLLRIASERAALDGRIFPEAAAAEGGA</sequence>
<evidence type="ECO:0000259" key="3">
    <source>
        <dbReference type="Pfam" id="PF00924"/>
    </source>
</evidence>
<feature type="transmembrane region" description="Helical" evidence="1">
    <location>
        <begin position="212"/>
        <end position="235"/>
    </location>
</feature>
<dbReference type="Gene3D" id="1.10.287.1260">
    <property type="match status" value="1"/>
</dbReference>
<dbReference type="OrthoDB" id="9792218at2"/>
<feature type="domain" description="Mechanosensitive ion channel MscS" evidence="3">
    <location>
        <begin position="384"/>
        <end position="450"/>
    </location>
</feature>
<proteinExistence type="predicted"/>
<protein>
    <submittedName>
        <fullName evidence="4">Small-conductance mechanosensitive channel</fullName>
    </submittedName>
</protein>
<dbReference type="InterPro" id="IPR006685">
    <property type="entry name" value="MscS_channel_2nd"/>
</dbReference>
<gene>
    <name evidence="4" type="ORF">SAMN05444417_1518</name>
</gene>
<keyword evidence="2" id="KW-0732">Signal</keyword>
<evidence type="ECO:0000256" key="2">
    <source>
        <dbReference type="SAM" id="SignalP"/>
    </source>
</evidence>
<dbReference type="InterPro" id="IPR010920">
    <property type="entry name" value="LSM_dom_sf"/>
</dbReference>
<keyword evidence="1" id="KW-0472">Membrane</keyword>
<name>A0A1M6D4L1_9RHOB</name>
<reference evidence="4 5" key="1">
    <citation type="submission" date="2016-11" db="EMBL/GenBank/DDBJ databases">
        <authorList>
            <person name="Jaros S."/>
            <person name="Januszkiewicz K."/>
            <person name="Wedrychowicz H."/>
        </authorList>
    </citation>
    <scope>NUCLEOTIDE SEQUENCE [LARGE SCALE GENOMIC DNA]</scope>
    <source>
        <strain evidence="4 5">DSM 100565</strain>
    </source>
</reference>
<dbReference type="STRING" id="1447782.SAMN05444417_1518"/>
<accession>A0A1M6D4L1</accession>
<dbReference type="Proteomes" id="UP000184292">
    <property type="component" value="Unassembled WGS sequence"/>
</dbReference>
<dbReference type="PANTHER" id="PTHR30566:SF25">
    <property type="entry name" value="INNER MEMBRANE PROTEIN"/>
    <property type="match status" value="1"/>
</dbReference>
<evidence type="ECO:0000313" key="4">
    <source>
        <dbReference type="EMBL" id="SHI68187.1"/>
    </source>
</evidence>
<dbReference type="RefSeq" id="WP_073327567.1">
    <property type="nucleotide sequence ID" value="NZ_FQYO01000002.1"/>
</dbReference>
<keyword evidence="1" id="KW-0812">Transmembrane</keyword>
<feature type="transmembrane region" description="Helical" evidence="1">
    <location>
        <begin position="336"/>
        <end position="354"/>
    </location>
</feature>
<dbReference type="SUPFAM" id="SSF50182">
    <property type="entry name" value="Sm-like ribonucleoproteins"/>
    <property type="match status" value="1"/>
</dbReference>
<feature type="transmembrane region" description="Helical" evidence="1">
    <location>
        <begin position="247"/>
        <end position="267"/>
    </location>
</feature>
<dbReference type="EMBL" id="FQYO01000002">
    <property type="protein sequence ID" value="SHI68187.1"/>
    <property type="molecule type" value="Genomic_DNA"/>
</dbReference>
<feature type="transmembrane region" description="Helical" evidence="1">
    <location>
        <begin position="287"/>
        <end position="306"/>
    </location>
</feature>
<feature type="transmembrane region" description="Helical" evidence="1">
    <location>
        <begin position="360"/>
        <end position="382"/>
    </location>
</feature>
<dbReference type="Pfam" id="PF00924">
    <property type="entry name" value="MS_channel_2nd"/>
    <property type="match status" value="1"/>
</dbReference>
<evidence type="ECO:0000256" key="1">
    <source>
        <dbReference type="SAM" id="Phobius"/>
    </source>
</evidence>
<dbReference type="GO" id="GO:0016020">
    <property type="term" value="C:membrane"/>
    <property type="evidence" value="ECO:0007669"/>
    <property type="project" value="InterPro"/>
</dbReference>
<dbReference type="PANTHER" id="PTHR30566">
    <property type="entry name" value="YNAI-RELATED MECHANOSENSITIVE ION CHANNEL"/>
    <property type="match status" value="1"/>
</dbReference>
<dbReference type="AlphaFoldDB" id="A0A1M6D4L1"/>
<organism evidence="4 5">
    <name type="scientific">Wenxinia saemankumensis</name>
    <dbReference type="NCBI Taxonomy" id="1447782"/>
    <lineage>
        <taxon>Bacteria</taxon>
        <taxon>Pseudomonadati</taxon>
        <taxon>Pseudomonadota</taxon>
        <taxon>Alphaproteobacteria</taxon>
        <taxon>Rhodobacterales</taxon>
        <taxon>Roseobacteraceae</taxon>
        <taxon>Wenxinia</taxon>
    </lineage>
</organism>
<feature type="signal peptide" evidence="2">
    <location>
        <begin position="1"/>
        <end position="25"/>
    </location>
</feature>
<evidence type="ECO:0000313" key="5">
    <source>
        <dbReference type="Proteomes" id="UP000184292"/>
    </source>
</evidence>
<dbReference type="GO" id="GO:0008381">
    <property type="term" value="F:mechanosensitive monoatomic ion channel activity"/>
    <property type="evidence" value="ECO:0007669"/>
    <property type="project" value="UniProtKB-ARBA"/>
</dbReference>
<keyword evidence="5" id="KW-1185">Reference proteome</keyword>